<accession>A0ABS9I791</accession>
<sequence>MDRGELAEQLKTIQAPVDSYAIGEINDEALCLVEENGRWSIFYSERGLRTEEQHFRDENSACVAFLQRLKHMFGIR</sequence>
<organism evidence="1 2">
    <name type="scientific">Pseudomonas petrae</name>
    <dbReference type="NCBI Taxonomy" id="2912190"/>
    <lineage>
        <taxon>Bacteria</taxon>
        <taxon>Pseudomonadati</taxon>
        <taxon>Pseudomonadota</taxon>
        <taxon>Gammaproteobacteria</taxon>
        <taxon>Pseudomonadales</taxon>
        <taxon>Pseudomonadaceae</taxon>
        <taxon>Pseudomonas</taxon>
    </lineage>
</organism>
<protein>
    <submittedName>
        <fullName evidence="1">Uncharacterized protein</fullName>
    </submittedName>
</protein>
<dbReference type="RefSeq" id="WP_237252779.1">
    <property type="nucleotide sequence ID" value="NZ_JAKJXE010000003.1"/>
</dbReference>
<keyword evidence="2" id="KW-1185">Reference proteome</keyword>
<evidence type="ECO:0000313" key="2">
    <source>
        <dbReference type="Proteomes" id="UP001162905"/>
    </source>
</evidence>
<dbReference type="EMBL" id="JAKJXH010000013">
    <property type="protein sequence ID" value="MCF7543287.1"/>
    <property type="molecule type" value="Genomic_DNA"/>
</dbReference>
<proteinExistence type="predicted"/>
<evidence type="ECO:0000313" key="1">
    <source>
        <dbReference type="EMBL" id="MCF7543287.1"/>
    </source>
</evidence>
<name>A0ABS9I791_9PSED</name>
<dbReference type="Proteomes" id="UP001162905">
    <property type="component" value="Unassembled WGS sequence"/>
</dbReference>
<reference evidence="1" key="1">
    <citation type="submission" date="2022-01" db="EMBL/GenBank/DDBJ databases">
        <title>Pseudomonas sp. nov. isolated from Antarctic regolith.</title>
        <authorList>
            <person name="Novakova D."/>
            <person name="Sedlar K."/>
        </authorList>
    </citation>
    <scope>NUCLEOTIDE SEQUENCE</scope>
    <source>
        <strain evidence="1">P2647</strain>
    </source>
</reference>
<comment type="caution">
    <text evidence="1">The sequence shown here is derived from an EMBL/GenBank/DDBJ whole genome shotgun (WGS) entry which is preliminary data.</text>
</comment>
<gene>
    <name evidence="1" type="ORF">L4G47_13765</name>
</gene>